<proteinExistence type="predicted"/>
<evidence type="ECO:0000313" key="3">
    <source>
        <dbReference type="Proteomes" id="UP000267606"/>
    </source>
</evidence>
<evidence type="ECO:0000256" key="1">
    <source>
        <dbReference type="SAM" id="MobiDB-lite"/>
    </source>
</evidence>
<name>A0A183I073_9BILA</name>
<evidence type="ECO:0000313" key="2">
    <source>
        <dbReference type="EMBL" id="VDP12994.1"/>
    </source>
</evidence>
<reference evidence="4" key="1">
    <citation type="submission" date="2016-06" db="UniProtKB">
        <authorList>
            <consortium name="WormBaseParasite"/>
        </authorList>
    </citation>
    <scope>IDENTIFICATION</scope>
</reference>
<feature type="region of interest" description="Disordered" evidence="1">
    <location>
        <begin position="1"/>
        <end position="32"/>
    </location>
</feature>
<dbReference type="EMBL" id="UZAJ01040058">
    <property type="protein sequence ID" value="VDP12994.1"/>
    <property type="molecule type" value="Genomic_DNA"/>
</dbReference>
<keyword evidence="3" id="KW-1185">Reference proteome</keyword>
<sequence>MTFGNRSLDINDGSSPEVPLPPTNGIKAAAPTTLFPGKGHANANDKMIARRKECLLDFCERNHWIHIVTEIYEYRETICLMLLRPLPDSH</sequence>
<protein>
    <submittedName>
        <fullName evidence="4">CACTA en-spm transposon protein</fullName>
    </submittedName>
</protein>
<evidence type="ECO:0000313" key="4">
    <source>
        <dbReference type="WBParaSite" id="OFLC_0001313601-mRNA-1"/>
    </source>
</evidence>
<accession>A0A183I073</accession>
<organism evidence="4">
    <name type="scientific">Onchocerca flexuosa</name>
    <dbReference type="NCBI Taxonomy" id="387005"/>
    <lineage>
        <taxon>Eukaryota</taxon>
        <taxon>Metazoa</taxon>
        <taxon>Ecdysozoa</taxon>
        <taxon>Nematoda</taxon>
        <taxon>Chromadorea</taxon>
        <taxon>Rhabditida</taxon>
        <taxon>Spirurina</taxon>
        <taxon>Spiruromorpha</taxon>
        <taxon>Filarioidea</taxon>
        <taxon>Onchocercidae</taxon>
        <taxon>Onchocerca</taxon>
    </lineage>
</organism>
<reference evidence="2 3" key="2">
    <citation type="submission" date="2018-11" db="EMBL/GenBank/DDBJ databases">
        <authorList>
            <consortium name="Pathogen Informatics"/>
        </authorList>
    </citation>
    <scope>NUCLEOTIDE SEQUENCE [LARGE SCALE GENOMIC DNA]</scope>
</reference>
<gene>
    <name evidence="2" type="ORF">OFLC_LOCUS13135</name>
</gene>
<dbReference type="Proteomes" id="UP000267606">
    <property type="component" value="Unassembled WGS sequence"/>
</dbReference>
<dbReference type="AlphaFoldDB" id="A0A183I073"/>
<dbReference type="WBParaSite" id="OFLC_0001313601-mRNA-1">
    <property type="protein sequence ID" value="OFLC_0001313601-mRNA-1"/>
    <property type="gene ID" value="OFLC_0001313601"/>
</dbReference>